<dbReference type="GO" id="GO:0047617">
    <property type="term" value="F:fatty acyl-CoA hydrolase activity"/>
    <property type="evidence" value="ECO:0007669"/>
    <property type="project" value="InterPro"/>
</dbReference>
<name>A0A4Z0BX16_9BURK</name>
<reference evidence="4 5" key="1">
    <citation type="submission" date="2019-03" db="EMBL/GenBank/DDBJ databases">
        <title>Ramlibacter sp. 18x22-1, whole genome shotgun sequence.</title>
        <authorList>
            <person name="Zhang X."/>
            <person name="Feng G."/>
            <person name="Zhu H."/>
        </authorList>
    </citation>
    <scope>NUCLEOTIDE SEQUENCE [LARGE SCALE GENOMIC DNA]</scope>
    <source>
        <strain evidence="4 5">18x22-1</strain>
    </source>
</reference>
<protein>
    <submittedName>
        <fullName evidence="4">Thioesterase family protein</fullName>
    </submittedName>
</protein>
<dbReference type="Gene3D" id="3.10.129.10">
    <property type="entry name" value="Hotdog Thioesterase"/>
    <property type="match status" value="1"/>
</dbReference>
<dbReference type="InterPro" id="IPR006683">
    <property type="entry name" value="Thioestr_dom"/>
</dbReference>
<dbReference type="InterPro" id="IPR039298">
    <property type="entry name" value="ACOT13"/>
</dbReference>
<sequence length="162" mass="17765">MTRQPLSGAPVEFEPEFVAALKAIFEDRITFNRMLGLKVTSLRPDRVTGRIEMKPDLVGHYVHNRMHGGAVASVLDALGGLACLAAVGARHLDEPPAERLHRFGKLGTIDLRIDYLRPAVGDWFEARAEVLRLGSRVASTRMEFLDPQGKLLCTGAAAYIVS</sequence>
<dbReference type="AlphaFoldDB" id="A0A4Z0BX16"/>
<dbReference type="OrthoDB" id="9813158at2"/>
<comment type="similarity">
    <text evidence="1">Belongs to the thioesterase PaaI family.</text>
</comment>
<comment type="caution">
    <text evidence="4">The sequence shown here is derived from an EMBL/GenBank/DDBJ whole genome shotgun (WGS) entry which is preliminary data.</text>
</comment>
<keyword evidence="5" id="KW-1185">Reference proteome</keyword>
<dbReference type="NCBIfam" id="NF008675">
    <property type="entry name" value="PRK11688.1"/>
    <property type="match status" value="1"/>
</dbReference>
<dbReference type="PANTHER" id="PTHR21660:SF1">
    <property type="entry name" value="ACYL-COENZYME A THIOESTERASE 13"/>
    <property type="match status" value="1"/>
</dbReference>
<dbReference type="CDD" id="cd03443">
    <property type="entry name" value="PaaI_thioesterase"/>
    <property type="match status" value="1"/>
</dbReference>
<dbReference type="NCBIfam" id="TIGR00369">
    <property type="entry name" value="unchar_dom_1"/>
    <property type="match status" value="1"/>
</dbReference>
<dbReference type="EMBL" id="SMLK01000002">
    <property type="protein sequence ID" value="TFZ03887.1"/>
    <property type="molecule type" value="Genomic_DNA"/>
</dbReference>
<organism evidence="4 5">
    <name type="scientific">Ramlibacter humi</name>
    <dbReference type="NCBI Taxonomy" id="2530451"/>
    <lineage>
        <taxon>Bacteria</taxon>
        <taxon>Pseudomonadati</taxon>
        <taxon>Pseudomonadota</taxon>
        <taxon>Betaproteobacteria</taxon>
        <taxon>Burkholderiales</taxon>
        <taxon>Comamonadaceae</taxon>
        <taxon>Ramlibacter</taxon>
    </lineage>
</organism>
<evidence type="ECO:0000256" key="1">
    <source>
        <dbReference type="ARBA" id="ARBA00008324"/>
    </source>
</evidence>
<dbReference type="Pfam" id="PF03061">
    <property type="entry name" value="4HBT"/>
    <property type="match status" value="1"/>
</dbReference>
<feature type="domain" description="Thioesterase" evidence="3">
    <location>
        <begin position="64"/>
        <end position="153"/>
    </location>
</feature>
<dbReference type="RefSeq" id="WP_135249513.1">
    <property type="nucleotide sequence ID" value="NZ_SMLK01000002.1"/>
</dbReference>
<evidence type="ECO:0000313" key="5">
    <source>
        <dbReference type="Proteomes" id="UP000297839"/>
    </source>
</evidence>
<keyword evidence="2" id="KW-0378">Hydrolase</keyword>
<evidence type="ECO:0000313" key="4">
    <source>
        <dbReference type="EMBL" id="TFZ03887.1"/>
    </source>
</evidence>
<evidence type="ECO:0000256" key="2">
    <source>
        <dbReference type="ARBA" id="ARBA00022801"/>
    </source>
</evidence>
<gene>
    <name evidence="4" type="ORF">EZ216_09585</name>
</gene>
<dbReference type="PANTHER" id="PTHR21660">
    <property type="entry name" value="THIOESTERASE SUPERFAMILY MEMBER-RELATED"/>
    <property type="match status" value="1"/>
</dbReference>
<evidence type="ECO:0000259" key="3">
    <source>
        <dbReference type="Pfam" id="PF03061"/>
    </source>
</evidence>
<accession>A0A4Z0BX16</accession>
<proteinExistence type="inferred from homology"/>
<dbReference type="InterPro" id="IPR029069">
    <property type="entry name" value="HotDog_dom_sf"/>
</dbReference>
<dbReference type="InterPro" id="IPR003736">
    <property type="entry name" value="PAAI_dom"/>
</dbReference>
<dbReference type="Proteomes" id="UP000297839">
    <property type="component" value="Unassembled WGS sequence"/>
</dbReference>
<dbReference type="SUPFAM" id="SSF54637">
    <property type="entry name" value="Thioesterase/thiol ester dehydrase-isomerase"/>
    <property type="match status" value="1"/>
</dbReference>